<organism evidence="3 4">
    <name type="scientific">Ruthenibacterium intestinale</name>
    <dbReference type="NCBI Taxonomy" id="3133163"/>
    <lineage>
        <taxon>Bacteria</taxon>
        <taxon>Bacillati</taxon>
        <taxon>Bacillota</taxon>
        <taxon>Clostridia</taxon>
        <taxon>Eubacteriales</taxon>
        <taxon>Oscillospiraceae</taxon>
        <taxon>Ruthenibacterium</taxon>
    </lineage>
</organism>
<dbReference type="RefSeq" id="WP_349214531.1">
    <property type="nucleotide sequence ID" value="NZ_JBBMFA010000043.1"/>
</dbReference>
<evidence type="ECO:0000313" key="3">
    <source>
        <dbReference type="EMBL" id="MEQ2519213.1"/>
    </source>
</evidence>
<evidence type="ECO:0000256" key="1">
    <source>
        <dbReference type="SAM" id="MobiDB-lite"/>
    </source>
</evidence>
<evidence type="ECO:0000313" key="4">
    <source>
        <dbReference type="Proteomes" id="UP001477672"/>
    </source>
</evidence>
<gene>
    <name evidence="3" type="ORF">WMO24_01990</name>
</gene>
<proteinExistence type="predicted"/>
<accession>A0ABV1GBK8</accession>
<feature type="region of interest" description="Disordered" evidence="1">
    <location>
        <begin position="193"/>
        <end position="239"/>
    </location>
</feature>
<protein>
    <recommendedName>
        <fullName evidence="5">Lipoprotein</fullName>
    </recommendedName>
</protein>
<evidence type="ECO:0008006" key="5">
    <source>
        <dbReference type="Google" id="ProtNLM"/>
    </source>
</evidence>
<keyword evidence="4" id="KW-1185">Reference proteome</keyword>
<feature type="signal peptide" evidence="2">
    <location>
        <begin position="1"/>
        <end position="22"/>
    </location>
</feature>
<reference evidence="3 4" key="1">
    <citation type="submission" date="2024-03" db="EMBL/GenBank/DDBJ databases">
        <title>Human intestinal bacterial collection.</title>
        <authorList>
            <person name="Pauvert C."/>
            <person name="Hitch T.C.A."/>
            <person name="Clavel T."/>
        </authorList>
    </citation>
    <scope>NUCLEOTIDE SEQUENCE [LARGE SCALE GENOMIC DNA]</scope>
    <source>
        <strain evidence="3 4">CLA-JM-H11</strain>
    </source>
</reference>
<name>A0ABV1GBK8_9FIRM</name>
<sequence>MMKHWSGVLLAMLLTLGLMSCAADSGVAPSSSSSVSASEAGTSSVVQAPEAPSVDISLSAPPVQEQEEDLLDALWTRLNADEWDEKCWMSGRNLIYFVRENGGYFYYAGTLDSGVGGMRAITAAEQVDQDTYRLSFSAKENALQTFFFEKDVLPHLYLHFAEDQLEVSEVYPAYIAVSNDEGEGQTFQCRLPTQEEKKNGEDRMRELSETETYYPASGEETELDTYTYQTPESVREANS</sequence>
<feature type="compositionally biased region" description="Basic and acidic residues" evidence="1">
    <location>
        <begin position="193"/>
        <end position="208"/>
    </location>
</feature>
<feature type="chain" id="PRO_5046868264" description="Lipoprotein" evidence="2">
    <location>
        <begin position="23"/>
        <end position="239"/>
    </location>
</feature>
<dbReference type="EMBL" id="JBBMFA010000043">
    <property type="protein sequence ID" value="MEQ2519213.1"/>
    <property type="molecule type" value="Genomic_DNA"/>
</dbReference>
<comment type="caution">
    <text evidence="3">The sequence shown here is derived from an EMBL/GenBank/DDBJ whole genome shotgun (WGS) entry which is preliminary data.</text>
</comment>
<dbReference type="Proteomes" id="UP001477672">
    <property type="component" value="Unassembled WGS sequence"/>
</dbReference>
<evidence type="ECO:0000256" key="2">
    <source>
        <dbReference type="SAM" id="SignalP"/>
    </source>
</evidence>
<dbReference type="PROSITE" id="PS51257">
    <property type="entry name" value="PROKAR_LIPOPROTEIN"/>
    <property type="match status" value="1"/>
</dbReference>
<keyword evidence="2" id="KW-0732">Signal</keyword>